<reference evidence="2" key="1">
    <citation type="journal article" date="2018" name="Nat. Commun.">
        <title>Diversity and evolution of the emerging Pandoraviridae family.</title>
        <authorList>
            <person name="Legendre M."/>
            <person name="Fabre E."/>
            <person name="Poirot O."/>
            <person name="Jeudy S."/>
            <person name="Lartigue A."/>
            <person name="Alempic J.M."/>
            <person name="Beucher L."/>
            <person name="Philippe N."/>
            <person name="Bertaux L."/>
            <person name="Christo-Foroux E."/>
            <person name="Labadie K."/>
            <person name="Coute Y."/>
            <person name="Abergel C."/>
            <person name="Claverie J.M."/>
        </authorList>
    </citation>
    <scope>NUCLEOTIDE SEQUENCE [LARGE SCALE GENOMIC DNA]</scope>
    <source>
        <strain evidence="2">Neocaledonia</strain>
    </source>
</reference>
<dbReference type="RefSeq" id="YP_009481854.1">
    <property type="nucleotide sequence ID" value="NC_037666.1"/>
</dbReference>
<feature type="compositionally biased region" description="Low complexity" evidence="1">
    <location>
        <begin position="164"/>
        <end position="178"/>
    </location>
</feature>
<protein>
    <submittedName>
        <fullName evidence="2">Uncharacterized protein</fullName>
    </submittedName>
</protein>
<feature type="compositionally biased region" description="Polar residues" evidence="1">
    <location>
        <begin position="39"/>
        <end position="52"/>
    </location>
</feature>
<sequence length="539" mass="56698">MTTTAAPSSPLAEPSQSRSAPSTEQVTSVVDDTHDAPIEQQQQLDPTPSDQSRVAPPPPHIVVIRDGRYCHVTGCVLVPIVVDGVRVMTNWVMSSTDNIIAPGASARIVDNAQATANALAEASHALGQDADQPDTSPTQDRNFASATTGSLPSPSSSPSPSPSPLSSATTTAPSSSPPHADNETAGTDARRAWPTVCHALGTVHQARVIGVGSAHIRMRDETSDAGGIPFLRAHSVRVSSLSCVQLAHRVAQAHSSIVSVARPALRGSHTILGRLVADGAVSRPSVLWDMRARTRTVTVAVGVAAPVNDPDVALVRLYRPDHPDVIAAGESVVTLARTTALARVLGIEVAVSPETPTMRLPLDAPEWAVIDVGVRACYFDQEVRRTVVEALARSGPPSWRASPLWSRGTVLTHEADGVTGLARQQAPVLALVLAGHDPARPVRLRMGHDAYVHTTPLHQVCYRWPDPDDRPAGRDNAAGGGGDNGDIIVQLQYTQIDLASWMNRSPGGTCLVGNCAFQGRAVLVDYEADVMAVFSGATA</sequence>
<dbReference type="Proteomes" id="UP000249287">
    <property type="component" value="Segment"/>
</dbReference>
<dbReference type="KEGG" id="vg:36842143"/>
<feature type="compositionally biased region" description="Polar residues" evidence="1">
    <location>
        <begin position="14"/>
        <end position="30"/>
    </location>
</feature>
<feature type="compositionally biased region" description="Low complexity" evidence="1">
    <location>
        <begin position="144"/>
        <end position="154"/>
    </location>
</feature>
<evidence type="ECO:0000313" key="2">
    <source>
        <dbReference type="EMBL" id="AVK75851.1"/>
    </source>
</evidence>
<proteinExistence type="predicted"/>
<feature type="region of interest" description="Disordered" evidence="1">
    <location>
        <begin position="1"/>
        <end position="59"/>
    </location>
</feature>
<gene>
    <name evidence="2" type="ORF">pneo_cds_244</name>
</gene>
<name>A0A2U7UBK5_9VIRU</name>
<organism evidence="2">
    <name type="scientific">Pandoravirus neocaledonia</name>
    <dbReference type="NCBI Taxonomy" id="2107708"/>
    <lineage>
        <taxon>Viruses</taxon>
        <taxon>Pandoravirus</taxon>
    </lineage>
</organism>
<feature type="region of interest" description="Disordered" evidence="1">
    <location>
        <begin position="125"/>
        <end position="187"/>
    </location>
</feature>
<accession>A0A2U7UBK5</accession>
<dbReference type="GeneID" id="36842143"/>
<feature type="compositionally biased region" description="Polar residues" evidence="1">
    <location>
        <begin position="133"/>
        <end position="142"/>
    </location>
</feature>
<evidence type="ECO:0000256" key="1">
    <source>
        <dbReference type="SAM" id="MobiDB-lite"/>
    </source>
</evidence>
<dbReference type="EMBL" id="MG011690">
    <property type="protein sequence ID" value="AVK75851.1"/>
    <property type="molecule type" value="Genomic_DNA"/>
</dbReference>